<evidence type="ECO:0000256" key="2">
    <source>
        <dbReference type="SAM" id="MobiDB-lite"/>
    </source>
</evidence>
<dbReference type="AlphaFoldDB" id="A0A0G4IAE9"/>
<feature type="compositionally biased region" description="Gly residues" evidence="2">
    <location>
        <begin position="565"/>
        <end position="595"/>
    </location>
</feature>
<feature type="domain" description="K Homology" evidence="3">
    <location>
        <begin position="97"/>
        <end position="152"/>
    </location>
</feature>
<feature type="compositionally biased region" description="Pro residues" evidence="2">
    <location>
        <begin position="344"/>
        <end position="355"/>
    </location>
</feature>
<dbReference type="InterPro" id="IPR004088">
    <property type="entry name" value="KH_dom_type_1"/>
</dbReference>
<reference evidence="4" key="1">
    <citation type="submission" date="2014-11" db="EMBL/GenBank/DDBJ databases">
        <authorList>
            <person name="Otto D Thomas"/>
            <person name="Naeem Raeece"/>
        </authorList>
    </citation>
    <scope>NUCLEOTIDE SEQUENCE</scope>
</reference>
<dbReference type="InterPro" id="IPR036612">
    <property type="entry name" value="KH_dom_type_1_sf"/>
</dbReference>
<dbReference type="PROSITE" id="PS50084">
    <property type="entry name" value="KH_TYPE_1"/>
    <property type="match status" value="1"/>
</dbReference>
<feature type="compositionally biased region" description="Gly residues" evidence="2">
    <location>
        <begin position="546"/>
        <end position="556"/>
    </location>
</feature>
<evidence type="ECO:0000259" key="3">
    <source>
        <dbReference type="Pfam" id="PF00013"/>
    </source>
</evidence>
<name>A0A0G4IAE9_9ALVE</name>
<feature type="compositionally biased region" description="Basic residues" evidence="2">
    <location>
        <begin position="666"/>
        <end position="679"/>
    </location>
</feature>
<feature type="compositionally biased region" description="Polar residues" evidence="2">
    <location>
        <begin position="331"/>
        <end position="340"/>
    </location>
</feature>
<keyword evidence="1" id="KW-0694">RNA-binding</keyword>
<accession>A0A0G4IAE9</accession>
<feature type="compositionally biased region" description="Low complexity" evidence="2">
    <location>
        <begin position="274"/>
        <end position="285"/>
    </location>
</feature>
<feature type="region of interest" description="Disordered" evidence="2">
    <location>
        <begin position="528"/>
        <end position="600"/>
    </location>
</feature>
<dbReference type="EMBL" id="CDMZ01005757">
    <property type="protein sequence ID" value="CEM54125.1"/>
    <property type="molecule type" value="Genomic_DNA"/>
</dbReference>
<evidence type="ECO:0000256" key="1">
    <source>
        <dbReference type="PROSITE-ProRule" id="PRU00117"/>
    </source>
</evidence>
<feature type="region of interest" description="Disordered" evidence="2">
    <location>
        <begin position="234"/>
        <end position="430"/>
    </location>
</feature>
<protein>
    <recommendedName>
        <fullName evidence="3">K Homology domain-containing protein</fullName>
    </recommendedName>
</protein>
<dbReference type="VEuPathDB" id="CryptoDB:Cvel_12524"/>
<proteinExistence type="predicted"/>
<feature type="compositionally biased region" description="Polar residues" evidence="2">
    <location>
        <begin position="387"/>
        <end position="396"/>
    </location>
</feature>
<dbReference type="GO" id="GO:0003723">
    <property type="term" value="F:RNA binding"/>
    <property type="evidence" value="ECO:0007669"/>
    <property type="project" value="UniProtKB-UniRule"/>
</dbReference>
<dbReference type="Pfam" id="PF00013">
    <property type="entry name" value="KH_1"/>
    <property type="match status" value="1"/>
</dbReference>
<gene>
    <name evidence="4" type="ORF">Cvel_12524</name>
</gene>
<organism evidence="4">
    <name type="scientific">Chromera velia CCMP2878</name>
    <dbReference type="NCBI Taxonomy" id="1169474"/>
    <lineage>
        <taxon>Eukaryota</taxon>
        <taxon>Sar</taxon>
        <taxon>Alveolata</taxon>
        <taxon>Colpodellida</taxon>
        <taxon>Chromeraceae</taxon>
        <taxon>Chromera</taxon>
    </lineage>
</organism>
<evidence type="ECO:0000313" key="4">
    <source>
        <dbReference type="EMBL" id="CEM54125.1"/>
    </source>
</evidence>
<feature type="compositionally biased region" description="Low complexity" evidence="2">
    <location>
        <begin position="531"/>
        <end position="543"/>
    </location>
</feature>
<feature type="compositionally biased region" description="Basic and acidic residues" evidence="2">
    <location>
        <begin position="301"/>
        <end position="311"/>
    </location>
</feature>
<feature type="compositionally biased region" description="Basic and acidic residues" evidence="2">
    <location>
        <begin position="245"/>
        <end position="264"/>
    </location>
</feature>
<feature type="region of interest" description="Disordered" evidence="2">
    <location>
        <begin position="629"/>
        <end position="679"/>
    </location>
</feature>
<sequence>MTGSPTAIESRKGQTFRLGKIIRSGDCPEQYVDILLALKNRGFVEDFGIDQEGQVCLTTEKSMEKKVKQFLSVHSDLQEEMKSIEEQQGGKNMVYHEFFVPSRIMGKIVGPEGRRISELAEKCKIVRYEVEHSFSGIRLFKVWGASQANVEAFQAGCQWGSTKVTVDEQLILFAQQNNQAALQCAQQTKSKTHLGPGLGLTGLSIADKNTFQLRGTHADMQAFATFLQQKLQEVEKNSSSSTEKGVSKEDKSIEEGQGEARGKGAESGTEEGVQETTTDQTAADTSAREPETTHTPLWQRFVRDVPPKEPPPRLGLGGANVVPFASGSPVEGSTSNSNGGAPSPSCPLNPSPPRGLPEGPAHPLAPQPHPIILKSPTTSERDRTSAGPPSTSTRPLSGSVAAGPSLGGSTGPPQQQGTSPPLPLQHPQQTAPQHLGLGVAPLQKVPTNVLLQTQQQHMTPPQQHGTVLGSAFPTITASVQQQQVSTAGGSLFPSPSTSAVLTPSGSFPALRMEDPPVPAPMEGTVAPDMPSPLRQMPLQQQPQTANGGGGSGGGRGLHQHHPAGGMHGGGGGGYRKGGHHQGGGGNQAWGHGGAHGAPYFQQSSYHHHRQEYHDPYHRSRGGTWVVAGQQQHYGGGGEGQDGTSSQGGGGYRNDDGGRGRGGGRGGRGKGRGGKRNNWS</sequence>
<dbReference type="SUPFAM" id="SSF54791">
    <property type="entry name" value="Eukaryotic type KH-domain (KH-domain type I)"/>
    <property type="match status" value="1"/>
</dbReference>
<feature type="compositionally biased region" description="Polar residues" evidence="2">
    <location>
        <begin position="234"/>
        <end position="244"/>
    </location>
</feature>
<feature type="compositionally biased region" description="Gly residues" evidence="2">
    <location>
        <begin position="633"/>
        <end position="651"/>
    </location>
</feature>